<dbReference type="EMBL" id="AOCK01000003">
    <property type="protein sequence ID" value="EMQ99123.1"/>
    <property type="molecule type" value="Genomic_DNA"/>
</dbReference>
<dbReference type="AlphaFoldDB" id="M7NKP0"/>
<dbReference type="STRING" id="1276920.ADIAG_01113"/>
<protein>
    <submittedName>
        <fullName evidence="1">Uncharacterized protein</fullName>
    </submittedName>
</protein>
<accession>M7NKP0</accession>
<sequence length="57" mass="6463">MLLHRPDDDVLQQQVPDYECPVSVLLATLTWGFAMFSETDIGRFVSMKLAIPYPSYG</sequence>
<name>M7NKP0_9MICC</name>
<evidence type="ECO:0000313" key="2">
    <source>
        <dbReference type="Proteomes" id="UP000012015"/>
    </source>
</evidence>
<comment type="caution">
    <text evidence="1">The sequence shown here is derived from an EMBL/GenBank/DDBJ whole genome shotgun (WGS) entry which is preliminary data.</text>
</comment>
<evidence type="ECO:0000313" key="1">
    <source>
        <dbReference type="EMBL" id="EMQ99123.1"/>
    </source>
</evidence>
<keyword evidence="2" id="KW-1185">Reference proteome</keyword>
<dbReference type="Proteomes" id="UP000012015">
    <property type="component" value="Unassembled WGS sequence"/>
</dbReference>
<proteinExistence type="predicted"/>
<reference evidence="1 2" key="1">
    <citation type="journal article" date="2013" name="Genome Announc.">
        <title>Draft Genome Sequence of Arthrobacter gangotriensis Strain Lz1yT, Isolated from a Penguin Rookery Soil Sample Collected in Antarctica, near the Indian Station Dakshin Gangotri.</title>
        <authorList>
            <person name="Shivaji S."/>
            <person name="Ara S."/>
            <person name="Bandi S."/>
            <person name="Singh A."/>
            <person name="Kumar Pinnaka A."/>
        </authorList>
    </citation>
    <scope>NUCLEOTIDE SEQUENCE [LARGE SCALE GENOMIC DNA]</scope>
    <source>
        <strain evidence="1 2">Lz1y</strain>
    </source>
</reference>
<organism evidence="1 2">
    <name type="scientific">Paeniglutamicibacter gangotriensis Lz1y</name>
    <dbReference type="NCBI Taxonomy" id="1276920"/>
    <lineage>
        <taxon>Bacteria</taxon>
        <taxon>Bacillati</taxon>
        <taxon>Actinomycetota</taxon>
        <taxon>Actinomycetes</taxon>
        <taxon>Micrococcales</taxon>
        <taxon>Micrococcaceae</taxon>
        <taxon>Paeniglutamicibacter</taxon>
    </lineage>
</organism>
<gene>
    <name evidence="1" type="ORF">ADIAG_01113</name>
</gene>